<evidence type="ECO:0000313" key="1">
    <source>
        <dbReference type="EMBL" id="MEX6430819.1"/>
    </source>
</evidence>
<evidence type="ECO:0000313" key="2">
    <source>
        <dbReference type="Proteomes" id="UP001560267"/>
    </source>
</evidence>
<dbReference type="PRINTS" id="PR00420">
    <property type="entry name" value="RNGMNOXGNASE"/>
</dbReference>
<dbReference type="EMBL" id="JBFSHR010000088">
    <property type="protein sequence ID" value="MEX6430819.1"/>
    <property type="molecule type" value="Genomic_DNA"/>
</dbReference>
<reference evidence="1 2" key="1">
    <citation type="submission" date="2024-07" db="EMBL/GenBank/DDBJ databases">
        <title>Draft Genome Sequence of Ferrimicrobium acidiphilum Strain YE2023, Isolated from a Pulp of Bioleach Reactor.</title>
        <authorList>
            <person name="Elkina Y.A."/>
            <person name="Bulaeva A.G."/>
            <person name="Beletsky A.V."/>
            <person name="Mardanov A.V."/>
        </authorList>
    </citation>
    <scope>NUCLEOTIDE SEQUENCE [LARGE SCALE GENOMIC DNA]</scope>
    <source>
        <strain evidence="1 2">YE2023</strain>
    </source>
</reference>
<organism evidence="1 2">
    <name type="scientific">Ferrimicrobium acidiphilum</name>
    <dbReference type="NCBI Taxonomy" id="121039"/>
    <lineage>
        <taxon>Bacteria</taxon>
        <taxon>Bacillati</taxon>
        <taxon>Actinomycetota</taxon>
        <taxon>Acidimicrobiia</taxon>
        <taxon>Acidimicrobiales</taxon>
        <taxon>Acidimicrobiaceae</taxon>
        <taxon>Ferrimicrobium</taxon>
    </lineage>
</organism>
<dbReference type="Proteomes" id="UP001560267">
    <property type="component" value="Unassembled WGS sequence"/>
</dbReference>
<dbReference type="Gene3D" id="3.50.50.60">
    <property type="entry name" value="FAD/NAD(P)-binding domain"/>
    <property type="match status" value="1"/>
</dbReference>
<dbReference type="RefSeq" id="WP_298385819.1">
    <property type="nucleotide sequence ID" value="NZ_JBFSHR010000088.1"/>
</dbReference>
<keyword evidence="2" id="KW-1185">Reference proteome</keyword>
<sequence>MTVSVLVVGRGPAGLLSASYLRQRGFDVTILADADGTMSMWSGDFGFGRSADAFESFPVKLSQSSWVAAFQGLVDIFDSFGVPLRLAPPGVILRTVTATGNLRPTFAVPAWQYASVDPEDLIIVGIAGLADSIADAQAVSYRNHVRREAIVVKLTRPPGWDPGWGAIRFASYLDTRAGLAWFTRELGAQLRHAPRGVPVIVPQILGLDTTVEIVAHLAGELGHPIAEFPLLSPSVGGVRIRDRWERSLRRLGVHFITGRAQRVSPTATAMTDDGREFAADYVLLATGGVLGGGASVTIDGAIIDDLVNRELGKMDDVQSLDRVGHPDIDCIGGGRVLAVGRALGGWNPNKDHNGGAMVLGSVHMALSMISED</sequence>
<protein>
    <submittedName>
        <fullName evidence="1">Uncharacterized protein</fullName>
    </submittedName>
</protein>
<accession>A0ABV3Y5H8</accession>
<gene>
    <name evidence="1" type="ORF">AB6A68_13385</name>
</gene>
<comment type="caution">
    <text evidence="1">The sequence shown here is derived from an EMBL/GenBank/DDBJ whole genome shotgun (WGS) entry which is preliminary data.</text>
</comment>
<name>A0ABV3Y5H8_9ACTN</name>
<dbReference type="InterPro" id="IPR036188">
    <property type="entry name" value="FAD/NAD-bd_sf"/>
</dbReference>
<proteinExistence type="predicted"/>
<dbReference type="SUPFAM" id="SSF51905">
    <property type="entry name" value="FAD/NAD(P)-binding domain"/>
    <property type="match status" value="1"/>
</dbReference>